<comment type="caution">
    <text evidence="6">The sequence shown here is derived from an EMBL/GenBank/DDBJ whole genome shotgun (WGS) entry which is preliminary data.</text>
</comment>
<dbReference type="EMBL" id="JAHYBX010000001">
    <property type="protein sequence ID" value="MCA1855081.1"/>
    <property type="molecule type" value="Genomic_DNA"/>
</dbReference>
<dbReference type="InterPro" id="IPR058625">
    <property type="entry name" value="MdtA-like_BSH"/>
</dbReference>
<reference evidence="6 7" key="1">
    <citation type="submission" date="2021-07" db="EMBL/GenBank/DDBJ databases">
        <title>Characterization of Violacein-producing bacteria and related species.</title>
        <authorList>
            <person name="Wilson H.S."/>
            <person name="De Leon M.E."/>
        </authorList>
    </citation>
    <scope>NUCLEOTIDE SEQUENCE [LARGE SCALE GENOMIC DNA]</scope>
    <source>
        <strain evidence="6 7">HSC-2F05</strain>
    </source>
</reference>
<dbReference type="Pfam" id="PF25917">
    <property type="entry name" value="BSH_RND"/>
    <property type="match status" value="1"/>
</dbReference>
<evidence type="ECO:0000259" key="5">
    <source>
        <dbReference type="Pfam" id="PF25917"/>
    </source>
</evidence>
<dbReference type="Gene3D" id="2.40.420.20">
    <property type="match status" value="1"/>
</dbReference>
<keyword evidence="4" id="KW-0472">Membrane</keyword>
<name>A0ABS7Y7Z5_9BURK</name>
<feature type="domain" description="Multidrug resistance protein MdtA-like barrel-sandwich hybrid" evidence="5">
    <location>
        <begin position="89"/>
        <end position="258"/>
    </location>
</feature>
<evidence type="ECO:0000313" key="6">
    <source>
        <dbReference type="EMBL" id="MCA1855081.1"/>
    </source>
</evidence>
<dbReference type="Gene3D" id="2.40.30.170">
    <property type="match status" value="1"/>
</dbReference>
<gene>
    <name evidence="6" type="ORF">LE190_03935</name>
</gene>
<dbReference type="Gene3D" id="1.10.287.470">
    <property type="entry name" value="Helix hairpin bin"/>
    <property type="match status" value="1"/>
</dbReference>
<evidence type="ECO:0000256" key="1">
    <source>
        <dbReference type="ARBA" id="ARBA00004196"/>
    </source>
</evidence>
<dbReference type="InterPro" id="IPR050465">
    <property type="entry name" value="UPF0194_transport"/>
</dbReference>
<evidence type="ECO:0000256" key="2">
    <source>
        <dbReference type="ARBA" id="ARBA00023054"/>
    </source>
</evidence>
<proteinExistence type="predicted"/>
<dbReference type="Proteomes" id="UP001198602">
    <property type="component" value="Unassembled WGS sequence"/>
</dbReference>
<protein>
    <submittedName>
        <fullName evidence="6">HlyD family efflux transporter periplasmic adaptor subunit</fullName>
    </submittedName>
</protein>
<dbReference type="SUPFAM" id="SSF111369">
    <property type="entry name" value="HlyD-like secretion proteins"/>
    <property type="match status" value="1"/>
</dbReference>
<dbReference type="Gene3D" id="2.40.50.100">
    <property type="match status" value="1"/>
</dbReference>
<keyword evidence="7" id="KW-1185">Reference proteome</keyword>
<sequence>MDQAIGIDILRHRRLLRLGSGILLCAGFLGAAWGINRAVRPGVDAADIVVAEVRRGTVDNTINAAGVVIPVHEEVVSSPGMSRVARVLAKPGQQVKQGELLLELDDREIRLALESLKEQLAQQENKVATLGIEMEQKLKQTASAIELLEIDLQASRALRERNRKLRESGLVSGQDLLTSELNVQRNEVQLRQQRALIEDTRRATAGSIAAAKLQQAILQKQIVRQESLLEQTRVRAPFSGMLTSLVEEAGASVAAGQLVARVSELNNYRVEATLSDFHARQLEVGQPVRVEQNGEVLAGRVHTILPEIQNGSIKLLVDLEQPHNPMLRNKMRVDVNVVTGHKADVLVIDSGTAFNGKGRQPAFAVRDGMAHRTLLELGASDGKVVEVVSGARPGERFIVSGTGAFKDLDNIRISQ</sequence>
<accession>A0ABS7Y7Z5</accession>
<keyword evidence="4" id="KW-0812">Transmembrane</keyword>
<evidence type="ECO:0000256" key="3">
    <source>
        <dbReference type="SAM" id="Coils"/>
    </source>
</evidence>
<feature type="coiled-coil region" evidence="3">
    <location>
        <begin position="106"/>
        <end position="140"/>
    </location>
</feature>
<organism evidence="6 7">
    <name type="scientific">Massilia hydrophila</name>
    <dbReference type="NCBI Taxonomy" id="3044279"/>
    <lineage>
        <taxon>Bacteria</taxon>
        <taxon>Pseudomonadati</taxon>
        <taxon>Pseudomonadota</taxon>
        <taxon>Betaproteobacteria</taxon>
        <taxon>Burkholderiales</taxon>
        <taxon>Oxalobacteraceae</taxon>
        <taxon>Telluria group</taxon>
        <taxon>Massilia</taxon>
    </lineage>
</organism>
<evidence type="ECO:0000313" key="7">
    <source>
        <dbReference type="Proteomes" id="UP001198602"/>
    </source>
</evidence>
<comment type="subcellular location">
    <subcellularLocation>
        <location evidence="1">Cell envelope</location>
    </subcellularLocation>
</comment>
<feature type="transmembrane region" description="Helical" evidence="4">
    <location>
        <begin position="15"/>
        <end position="35"/>
    </location>
</feature>
<keyword evidence="2 3" id="KW-0175">Coiled coil</keyword>
<evidence type="ECO:0000256" key="4">
    <source>
        <dbReference type="SAM" id="Phobius"/>
    </source>
</evidence>
<dbReference type="RefSeq" id="WP_225237474.1">
    <property type="nucleotide sequence ID" value="NZ_JAHYBX010000001.1"/>
</dbReference>
<keyword evidence="4" id="KW-1133">Transmembrane helix</keyword>
<dbReference type="PANTHER" id="PTHR32347">
    <property type="entry name" value="EFFLUX SYSTEM COMPONENT YKNX-RELATED"/>
    <property type="match status" value="1"/>
</dbReference>